<feature type="transmembrane region" description="Helical" evidence="1">
    <location>
        <begin position="6"/>
        <end position="27"/>
    </location>
</feature>
<evidence type="ECO:0000313" key="2">
    <source>
        <dbReference type="EMBL" id="KAJ5538580.1"/>
    </source>
</evidence>
<organism evidence="2 3">
    <name type="scientific">Penicillium frequentans</name>
    <dbReference type="NCBI Taxonomy" id="3151616"/>
    <lineage>
        <taxon>Eukaryota</taxon>
        <taxon>Fungi</taxon>
        <taxon>Dikarya</taxon>
        <taxon>Ascomycota</taxon>
        <taxon>Pezizomycotina</taxon>
        <taxon>Eurotiomycetes</taxon>
        <taxon>Eurotiomycetidae</taxon>
        <taxon>Eurotiales</taxon>
        <taxon>Aspergillaceae</taxon>
        <taxon>Penicillium</taxon>
    </lineage>
</organism>
<comment type="caution">
    <text evidence="2">The sequence shown here is derived from an EMBL/GenBank/DDBJ whole genome shotgun (WGS) entry which is preliminary data.</text>
</comment>
<keyword evidence="1" id="KW-0812">Transmembrane</keyword>
<proteinExistence type="predicted"/>
<sequence length="73" mass="8103">MLDIVWKEMAPTVAVVGTGLVYFGIGLRQYSKFTKAQRVVFQIGLVCYLLGLSLFVATQLLTLVSCKDVRAYV</sequence>
<gene>
    <name evidence="2" type="ORF">N7494_008059</name>
</gene>
<name>A0AAD6CTS0_9EURO</name>
<evidence type="ECO:0000313" key="3">
    <source>
        <dbReference type="Proteomes" id="UP001220324"/>
    </source>
</evidence>
<dbReference type="Proteomes" id="UP001220324">
    <property type="component" value="Unassembled WGS sequence"/>
</dbReference>
<evidence type="ECO:0000256" key="1">
    <source>
        <dbReference type="SAM" id="Phobius"/>
    </source>
</evidence>
<dbReference type="EMBL" id="JAQIZZ010000006">
    <property type="protein sequence ID" value="KAJ5538580.1"/>
    <property type="molecule type" value="Genomic_DNA"/>
</dbReference>
<accession>A0AAD6CTS0</accession>
<reference evidence="2 3" key="1">
    <citation type="journal article" date="2023" name="IMA Fungus">
        <title>Comparative genomic study of the Penicillium genus elucidates a diverse pangenome and 15 lateral gene transfer events.</title>
        <authorList>
            <person name="Petersen C."/>
            <person name="Sorensen T."/>
            <person name="Nielsen M.R."/>
            <person name="Sondergaard T.E."/>
            <person name="Sorensen J.L."/>
            <person name="Fitzpatrick D.A."/>
            <person name="Frisvad J.C."/>
            <person name="Nielsen K.L."/>
        </authorList>
    </citation>
    <scope>NUCLEOTIDE SEQUENCE [LARGE SCALE GENOMIC DNA]</scope>
    <source>
        <strain evidence="2 3">IBT 35679</strain>
    </source>
</reference>
<dbReference type="AlphaFoldDB" id="A0AAD6CTS0"/>
<keyword evidence="1" id="KW-1133">Transmembrane helix</keyword>
<protein>
    <submittedName>
        <fullName evidence="2">Uncharacterized protein</fullName>
    </submittedName>
</protein>
<feature type="transmembrane region" description="Helical" evidence="1">
    <location>
        <begin position="39"/>
        <end position="61"/>
    </location>
</feature>
<keyword evidence="1" id="KW-0472">Membrane</keyword>
<keyword evidence="3" id="KW-1185">Reference proteome</keyword>